<keyword evidence="1" id="KW-0732">Signal</keyword>
<keyword evidence="3" id="KW-1185">Reference proteome</keyword>
<proteinExistence type="predicted"/>
<dbReference type="EMBL" id="JACDUR010000001">
    <property type="protein sequence ID" value="MBA2889865.1"/>
    <property type="molecule type" value="Genomic_DNA"/>
</dbReference>
<evidence type="ECO:0000313" key="2">
    <source>
        <dbReference type="EMBL" id="MBA2889865.1"/>
    </source>
</evidence>
<dbReference type="AlphaFoldDB" id="A0A7W0CF78"/>
<sequence>MRGHLAALAAAALLAAGCQPAPVNARPIAEPLPRPTAPIEVPAATAELATCSERCYTVCYTETDVPACMLVSVYAGMLYLEEHETTVVPDDRGLVRLPHGGLIRLPPELRASFASP</sequence>
<gene>
    <name evidence="2" type="ORF">HNR30_001200</name>
</gene>
<name>A0A7W0CF78_9ACTN</name>
<evidence type="ECO:0000313" key="3">
    <source>
        <dbReference type="Proteomes" id="UP000530928"/>
    </source>
</evidence>
<organism evidence="2 3">
    <name type="scientific">Nonomuraea soli</name>
    <dbReference type="NCBI Taxonomy" id="1032476"/>
    <lineage>
        <taxon>Bacteria</taxon>
        <taxon>Bacillati</taxon>
        <taxon>Actinomycetota</taxon>
        <taxon>Actinomycetes</taxon>
        <taxon>Streptosporangiales</taxon>
        <taxon>Streptosporangiaceae</taxon>
        <taxon>Nonomuraea</taxon>
    </lineage>
</organism>
<feature type="chain" id="PRO_5030952983" evidence="1">
    <location>
        <begin position="26"/>
        <end position="116"/>
    </location>
</feature>
<dbReference type="PROSITE" id="PS51257">
    <property type="entry name" value="PROKAR_LIPOPROTEIN"/>
    <property type="match status" value="1"/>
</dbReference>
<feature type="signal peptide" evidence="1">
    <location>
        <begin position="1"/>
        <end position="25"/>
    </location>
</feature>
<protein>
    <submittedName>
        <fullName evidence="2">Uncharacterized protein</fullName>
    </submittedName>
</protein>
<accession>A0A7W0CF78</accession>
<dbReference type="Proteomes" id="UP000530928">
    <property type="component" value="Unassembled WGS sequence"/>
</dbReference>
<dbReference type="RefSeq" id="WP_181608606.1">
    <property type="nucleotide sequence ID" value="NZ_BAABAM010000001.1"/>
</dbReference>
<reference evidence="2 3" key="1">
    <citation type="submission" date="2020-07" db="EMBL/GenBank/DDBJ databases">
        <title>Genomic Encyclopedia of Type Strains, Phase IV (KMG-IV): sequencing the most valuable type-strain genomes for metagenomic binning, comparative biology and taxonomic classification.</title>
        <authorList>
            <person name="Goeker M."/>
        </authorList>
    </citation>
    <scope>NUCLEOTIDE SEQUENCE [LARGE SCALE GENOMIC DNA]</scope>
    <source>
        <strain evidence="2 3">DSM 45533</strain>
    </source>
</reference>
<comment type="caution">
    <text evidence="2">The sequence shown here is derived from an EMBL/GenBank/DDBJ whole genome shotgun (WGS) entry which is preliminary data.</text>
</comment>
<evidence type="ECO:0000256" key="1">
    <source>
        <dbReference type="SAM" id="SignalP"/>
    </source>
</evidence>